<protein>
    <recommendedName>
        <fullName evidence="9">Hexosyltransferase</fullName>
        <ecNumber evidence="9">2.4.1.-</ecNumber>
    </recommendedName>
</protein>
<reference evidence="10 11" key="1">
    <citation type="submission" date="2023-11" db="EMBL/GenBank/DDBJ databases">
        <title>Halocaridina rubra genome assembly.</title>
        <authorList>
            <person name="Smith C."/>
        </authorList>
    </citation>
    <scope>NUCLEOTIDE SEQUENCE [LARGE SCALE GENOMIC DNA]</scope>
    <source>
        <strain evidence="10">EP-1</strain>
        <tissue evidence="10">Whole</tissue>
    </source>
</reference>
<dbReference type="InterPro" id="IPR051227">
    <property type="entry name" value="CS_glycosyltransferase"/>
</dbReference>
<keyword evidence="11" id="KW-1185">Reference proteome</keyword>
<evidence type="ECO:0000256" key="4">
    <source>
        <dbReference type="ARBA" id="ARBA00022692"/>
    </source>
</evidence>
<evidence type="ECO:0000256" key="9">
    <source>
        <dbReference type="RuleBase" id="RU364016"/>
    </source>
</evidence>
<comment type="subcellular location">
    <subcellularLocation>
        <location evidence="1 9">Golgi apparatus</location>
        <location evidence="1 9">Golgi stack membrane</location>
        <topology evidence="1 9">Single-pass type II membrane protein</topology>
    </subcellularLocation>
</comment>
<dbReference type="EC" id="2.4.1.-" evidence="9"/>
<keyword evidence="8" id="KW-0472">Membrane</keyword>
<sequence length="263" mass="31110">MEKDEHVYLLIVLLYYPEIDLDDETSDPFKKIKDLTLKYNRKYQDSGSKVGWMAVQTLKHLPSDFAIMDLVIKKYSEDTIVFFTRHSPHFTNDFLNRVRMNTIHKWQVFSPVPFTLYHPSAVEENTSYQKLEVNRNVGHFDSLDFDHISFYIADYIAARKVVAETIPFIRVQADLRHDHPEEYEFNIYGLFLRASNLHVLRASEPSLKFEYRDIKCESNHRLQSEQQHSTCVLQRETSLGLRSQLSKLVLRHIERKESNLNLN</sequence>
<comment type="caution">
    <text evidence="10">The sequence shown here is derived from an EMBL/GenBank/DDBJ whole genome shotgun (WGS) entry which is preliminary data.</text>
</comment>
<evidence type="ECO:0000256" key="7">
    <source>
        <dbReference type="ARBA" id="ARBA00023034"/>
    </source>
</evidence>
<evidence type="ECO:0000256" key="6">
    <source>
        <dbReference type="ARBA" id="ARBA00022989"/>
    </source>
</evidence>
<keyword evidence="7 9" id="KW-0333">Golgi apparatus</keyword>
<evidence type="ECO:0000313" key="11">
    <source>
        <dbReference type="Proteomes" id="UP001381693"/>
    </source>
</evidence>
<evidence type="ECO:0000256" key="8">
    <source>
        <dbReference type="ARBA" id="ARBA00023136"/>
    </source>
</evidence>
<evidence type="ECO:0000256" key="1">
    <source>
        <dbReference type="ARBA" id="ARBA00004447"/>
    </source>
</evidence>
<dbReference type="PANTHER" id="PTHR12369">
    <property type="entry name" value="CHONDROITIN SYNTHASE"/>
    <property type="match status" value="1"/>
</dbReference>
<keyword evidence="3 9" id="KW-0808">Transferase</keyword>
<dbReference type="GO" id="GO:0032580">
    <property type="term" value="C:Golgi cisterna membrane"/>
    <property type="evidence" value="ECO:0007669"/>
    <property type="project" value="UniProtKB-SubCell"/>
</dbReference>
<keyword evidence="4" id="KW-0812">Transmembrane</keyword>
<evidence type="ECO:0000256" key="5">
    <source>
        <dbReference type="ARBA" id="ARBA00022968"/>
    </source>
</evidence>
<gene>
    <name evidence="10" type="ORF">SK128_014616</name>
</gene>
<dbReference type="Proteomes" id="UP001381693">
    <property type="component" value="Unassembled WGS sequence"/>
</dbReference>
<evidence type="ECO:0000313" key="10">
    <source>
        <dbReference type="EMBL" id="KAK7071304.1"/>
    </source>
</evidence>
<keyword evidence="6" id="KW-1133">Transmembrane helix</keyword>
<accession>A0AAN9A1X0</accession>
<dbReference type="AlphaFoldDB" id="A0AAN9A1X0"/>
<evidence type="ECO:0000256" key="2">
    <source>
        <dbReference type="ARBA" id="ARBA00009239"/>
    </source>
</evidence>
<proteinExistence type="inferred from homology"/>
<evidence type="ECO:0000256" key="3">
    <source>
        <dbReference type="ARBA" id="ARBA00022679"/>
    </source>
</evidence>
<dbReference type="InterPro" id="IPR008428">
    <property type="entry name" value="Chond_GalNAc"/>
</dbReference>
<name>A0AAN9A1X0_HALRR</name>
<dbReference type="Pfam" id="PF05679">
    <property type="entry name" value="CHGN"/>
    <property type="match status" value="1"/>
</dbReference>
<comment type="similarity">
    <text evidence="2 9">Belongs to the chondroitin N-acetylgalactosaminyltransferase family.</text>
</comment>
<dbReference type="PANTHER" id="PTHR12369:SF13">
    <property type="entry name" value="HEXOSYLTRANSFERASE"/>
    <property type="match status" value="1"/>
</dbReference>
<dbReference type="GO" id="GO:0047238">
    <property type="term" value="F:glucuronosyl-N-acetylgalactosaminyl-proteoglycan 4-beta-N-acetylgalactosaminyltransferase activity"/>
    <property type="evidence" value="ECO:0007669"/>
    <property type="project" value="TreeGrafter"/>
</dbReference>
<dbReference type="EMBL" id="JAXCGZ010015102">
    <property type="protein sequence ID" value="KAK7071304.1"/>
    <property type="molecule type" value="Genomic_DNA"/>
</dbReference>
<organism evidence="10 11">
    <name type="scientific">Halocaridina rubra</name>
    <name type="common">Hawaiian red shrimp</name>
    <dbReference type="NCBI Taxonomy" id="373956"/>
    <lineage>
        <taxon>Eukaryota</taxon>
        <taxon>Metazoa</taxon>
        <taxon>Ecdysozoa</taxon>
        <taxon>Arthropoda</taxon>
        <taxon>Crustacea</taxon>
        <taxon>Multicrustacea</taxon>
        <taxon>Malacostraca</taxon>
        <taxon>Eumalacostraca</taxon>
        <taxon>Eucarida</taxon>
        <taxon>Decapoda</taxon>
        <taxon>Pleocyemata</taxon>
        <taxon>Caridea</taxon>
        <taxon>Atyoidea</taxon>
        <taxon>Atyidae</taxon>
        <taxon>Halocaridina</taxon>
    </lineage>
</organism>
<keyword evidence="5 9" id="KW-0735">Signal-anchor</keyword>